<dbReference type="EMBL" id="BFAV01000179">
    <property type="protein sequence ID" value="GBF35706.1"/>
    <property type="molecule type" value="Genomic_DNA"/>
</dbReference>
<sequence>MFGENCRETGCFLKKRRPVFFHRDMTNPAAEGGHAARELEG</sequence>
<evidence type="ECO:0000313" key="1">
    <source>
        <dbReference type="EMBL" id="GBF35706.1"/>
    </source>
</evidence>
<dbReference type="AlphaFoldDB" id="A0A2L2XMY1"/>
<proteinExistence type="predicted"/>
<protein>
    <submittedName>
        <fullName evidence="1">Uncharacterized protein</fullName>
    </submittedName>
</protein>
<gene>
    <name evidence="1" type="ORF">DCCM_4835</name>
</gene>
<organism evidence="1 2">
    <name type="scientific">Desulfocucumis palustris</name>
    <dbReference type="NCBI Taxonomy" id="1898651"/>
    <lineage>
        <taxon>Bacteria</taxon>
        <taxon>Bacillati</taxon>
        <taxon>Bacillota</taxon>
        <taxon>Clostridia</taxon>
        <taxon>Eubacteriales</taxon>
        <taxon>Desulfocucumaceae</taxon>
        <taxon>Desulfocucumis</taxon>
    </lineage>
</organism>
<comment type="caution">
    <text evidence="1">The sequence shown here is derived from an EMBL/GenBank/DDBJ whole genome shotgun (WGS) entry which is preliminary data.</text>
</comment>
<name>A0A2L2XMY1_9FIRM</name>
<reference evidence="2" key="1">
    <citation type="submission" date="2018-02" db="EMBL/GenBank/DDBJ databases">
        <title>Genome sequence of Desulfocucumis palustris strain NAW-5.</title>
        <authorList>
            <person name="Watanabe M."/>
            <person name="Kojima H."/>
            <person name="Fukui M."/>
        </authorList>
    </citation>
    <scope>NUCLEOTIDE SEQUENCE [LARGE SCALE GENOMIC DNA]</scope>
    <source>
        <strain evidence="2">NAW-5</strain>
    </source>
</reference>
<evidence type="ECO:0000313" key="2">
    <source>
        <dbReference type="Proteomes" id="UP000239549"/>
    </source>
</evidence>
<accession>A0A2L2XMY1</accession>
<keyword evidence="2" id="KW-1185">Reference proteome</keyword>
<dbReference type="Proteomes" id="UP000239549">
    <property type="component" value="Unassembled WGS sequence"/>
</dbReference>